<evidence type="ECO:0000313" key="2">
    <source>
        <dbReference type="EMBL" id="PTX60674.1"/>
    </source>
</evidence>
<proteinExistence type="predicted"/>
<dbReference type="AlphaFoldDB" id="A0A2T6BX66"/>
<keyword evidence="1" id="KW-0175">Coiled coil</keyword>
<reference evidence="2 3" key="1">
    <citation type="submission" date="2018-04" db="EMBL/GenBank/DDBJ databases">
        <title>Genomic Encyclopedia of Archaeal and Bacterial Type Strains, Phase II (KMG-II): from individual species to whole genera.</title>
        <authorList>
            <person name="Goeker M."/>
        </authorList>
    </citation>
    <scope>NUCLEOTIDE SEQUENCE [LARGE SCALE GENOMIC DNA]</scope>
    <source>
        <strain evidence="2 3">DSM 25731</strain>
    </source>
</reference>
<dbReference type="RefSeq" id="WP_108115595.1">
    <property type="nucleotide sequence ID" value="NZ_QBKT01000006.1"/>
</dbReference>
<accession>A0A2T6BX66</accession>
<evidence type="ECO:0000256" key="1">
    <source>
        <dbReference type="SAM" id="Coils"/>
    </source>
</evidence>
<name>A0A2T6BX66_9FLAO</name>
<keyword evidence="3" id="KW-1185">Reference proteome</keyword>
<dbReference type="EMBL" id="QBKT01000006">
    <property type="protein sequence ID" value="PTX60674.1"/>
    <property type="molecule type" value="Genomic_DNA"/>
</dbReference>
<organism evidence="2 3">
    <name type="scientific">Kordia periserrulae</name>
    <dbReference type="NCBI Taxonomy" id="701523"/>
    <lineage>
        <taxon>Bacteria</taxon>
        <taxon>Pseudomonadati</taxon>
        <taxon>Bacteroidota</taxon>
        <taxon>Flavobacteriia</taxon>
        <taxon>Flavobacteriales</taxon>
        <taxon>Flavobacteriaceae</taxon>
        <taxon>Kordia</taxon>
    </lineage>
</organism>
<evidence type="ECO:0000313" key="3">
    <source>
        <dbReference type="Proteomes" id="UP000244090"/>
    </source>
</evidence>
<sequence length="68" mass="8283">MKHEKEQDYYQHPPFIDRLLEAFIEKLEKEKREAEKDQEIQELLSKLDTTKSISPKEIIRIIKEELKD</sequence>
<feature type="coiled-coil region" evidence="1">
    <location>
        <begin position="17"/>
        <end position="44"/>
    </location>
</feature>
<comment type="caution">
    <text evidence="2">The sequence shown here is derived from an EMBL/GenBank/DDBJ whole genome shotgun (WGS) entry which is preliminary data.</text>
</comment>
<gene>
    <name evidence="2" type="ORF">C8N46_106320</name>
</gene>
<protein>
    <submittedName>
        <fullName evidence="2">Uncharacterized protein</fullName>
    </submittedName>
</protein>
<dbReference type="Proteomes" id="UP000244090">
    <property type="component" value="Unassembled WGS sequence"/>
</dbReference>